<dbReference type="EMBL" id="JAMTCK010000009">
    <property type="protein sequence ID" value="MCP2167220.1"/>
    <property type="molecule type" value="Genomic_DNA"/>
</dbReference>
<name>A0AAE3GH29_9PSEU</name>
<accession>A0AAE3GH29</accession>
<dbReference type="Pfam" id="PF08002">
    <property type="entry name" value="DUF1697"/>
    <property type="match status" value="1"/>
</dbReference>
<dbReference type="PANTHER" id="PTHR36439:SF1">
    <property type="entry name" value="DUF1697 DOMAIN-CONTAINING PROTEIN"/>
    <property type="match status" value="1"/>
</dbReference>
<comment type="caution">
    <text evidence="1">The sequence shown here is derived from an EMBL/GenBank/DDBJ whole genome shotgun (WGS) entry which is preliminary data.</text>
</comment>
<dbReference type="InterPro" id="IPR012545">
    <property type="entry name" value="DUF1697"/>
</dbReference>
<keyword evidence="2" id="KW-1185">Reference proteome</keyword>
<reference evidence="1" key="1">
    <citation type="submission" date="2022-06" db="EMBL/GenBank/DDBJ databases">
        <title>Genomic Encyclopedia of Archaeal and Bacterial Type Strains, Phase II (KMG-II): from individual species to whole genera.</title>
        <authorList>
            <person name="Goeker M."/>
        </authorList>
    </citation>
    <scope>NUCLEOTIDE SEQUENCE</scope>
    <source>
        <strain evidence="1">DSM 43935</strain>
    </source>
</reference>
<evidence type="ECO:0000313" key="2">
    <source>
        <dbReference type="Proteomes" id="UP001206128"/>
    </source>
</evidence>
<dbReference type="PIRSF" id="PIRSF008502">
    <property type="entry name" value="UCP008502"/>
    <property type="match status" value="1"/>
</dbReference>
<sequence length="179" mass="19146">MNTCVALLRGINLGNRNKVGMAELAGLFVALGHSAVRTHLRSGNVVFATASTDQARLAGDIEAALADELGLAVRVLLRDAAELRALVAANPFVARGADPAALHVTFLAEPPDPARWSERPVPDTRPDEFAVRGRDVYLCCPAGYGRTTLNNAFWERRSGVPATTRNWRTVTALLAMAGD</sequence>
<dbReference type="Gene3D" id="3.30.70.1280">
    <property type="entry name" value="SP0830-like domains"/>
    <property type="match status" value="1"/>
</dbReference>
<dbReference type="Proteomes" id="UP001206128">
    <property type="component" value="Unassembled WGS sequence"/>
</dbReference>
<dbReference type="AlphaFoldDB" id="A0AAE3GH29"/>
<proteinExistence type="predicted"/>
<protein>
    <submittedName>
        <fullName evidence="1">Uncharacterized conserved protein, DUF1697 family</fullName>
    </submittedName>
</protein>
<dbReference type="RefSeq" id="WP_253773872.1">
    <property type="nucleotide sequence ID" value="NZ_JAMTCK010000009.1"/>
</dbReference>
<dbReference type="SUPFAM" id="SSF160379">
    <property type="entry name" value="SP0830-like"/>
    <property type="match status" value="1"/>
</dbReference>
<organism evidence="1 2">
    <name type="scientific">Goodfellowiella coeruleoviolacea</name>
    <dbReference type="NCBI Taxonomy" id="334858"/>
    <lineage>
        <taxon>Bacteria</taxon>
        <taxon>Bacillati</taxon>
        <taxon>Actinomycetota</taxon>
        <taxon>Actinomycetes</taxon>
        <taxon>Pseudonocardiales</taxon>
        <taxon>Pseudonocardiaceae</taxon>
        <taxon>Goodfellowiella</taxon>
    </lineage>
</organism>
<gene>
    <name evidence="1" type="ORF">LX83_004093</name>
</gene>
<evidence type="ECO:0000313" key="1">
    <source>
        <dbReference type="EMBL" id="MCP2167220.1"/>
    </source>
</evidence>
<dbReference type="PANTHER" id="PTHR36439">
    <property type="entry name" value="BLL4334 PROTEIN"/>
    <property type="match status" value="1"/>
</dbReference>